<name>A0A9Q0MET2_BLOTA</name>
<proteinExistence type="predicted"/>
<accession>A0A9Q0MET2</accession>
<dbReference type="GO" id="GO:0005096">
    <property type="term" value="F:GTPase activator activity"/>
    <property type="evidence" value="ECO:0007669"/>
    <property type="project" value="UniProtKB-KW"/>
</dbReference>
<dbReference type="InterPro" id="IPR008936">
    <property type="entry name" value="Rho_GTPase_activation_prot"/>
</dbReference>
<dbReference type="GO" id="GO:0005737">
    <property type="term" value="C:cytoplasm"/>
    <property type="evidence" value="ECO:0007669"/>
    <property type="project" value="TreeGrafter"/>
</dbReference>
<feature type="domain" description="Rho-GAP" evidence="3">
    <location>
        <begin position="55"/>
        <end position="237"/>
    </location>
</feature>
<dbReference type="Gene3D" id="3.40.140.10">
    <property type="entry name" value="Cytidine Deaminase, domain 2"/>
    <property type="match status" value="1"/>
</dbReference>
<keyword evidence="1" id="KW-0343">GTPase activation</keyword>
<dbReference type="Proteomes" id="UP001142055">
    <property type="component" value="Chromosome 1"/>
</dbReference>
<feature type="region of interest" description="Disordered" evidence="2">
    <location>
        <begin position="574"/>
        <end position="603"/>
    </location>
</feature>
<sequence>MLHSILEKVRIESAKTYKELIKTNLSLLLEIDVGFDFDSIGCVTQMRHSDTIFGAPLTHEGICTINQLIYFISEQNHVTEVGLFRKSGSKMRIQQLQERICSGTTISISTEFTVHDVCCLLKQFLRELPQPLLVDKLNDLFLQTVKLQSNQKRTDSIRLLLLMLPSVNRQFFHDLIKMFTKITQNIDKNFMNSSNLATIFSPILFLPKDVTCGQFKSTIGSFTDCLTYMIDIGEELFEPPTKLISDCRLYLNKVNSTRAVGMFSSLAELLVYAQSTEGRTAKERKILKKIKESNTHGNTPITKLKRDKEQQALIKESLKKSGKNQNGTLKSFGTAIKKRLLMTPVSDSKSLKFRNHPNNIFSAQATYIRPTNANKITVSENKNVSESNTSTPKPNINVTHVDIEQSATNMTNQNFSDEKNNHSTDQPKRVDSKIPPPLPPKPTPRTIDRCLGKQSSYSLQEYELKKQSFSTQSPFRNISTKSLPCNNNNMKINYNLTNGENSSPSQSSIKNVRKLCQKYEQLVASSNSKIPRLNSLGIKRVPSKAIAIPYEVGDDATDENYVCLDMYSKTSNRPNHVSLTKIKRSSESPRNSSPRNKSPRSLIPICEPMDDNTFKADKKRCISVQQTVKVESTDQILEPNSKIKSNKTIENKSSRLLNIKMSKNSILDKFNNTQQRSFPPIKYKLHPKVRVKNNPTFKTVYILQNNESSCNDLPPKHSAIKSISTKTKKGDKKESDFNKPSIDSLVATAFTNVIDKQSIVKKTKQADQKFEKQKTVKQKNSSQIKKKKKATKAKAAKNVKSKGASKTINNNKKKAKRNDLNVIPIPHENTVESSNTAEVISSKASLSSLNHLRRNPFELVECKQFETDSAPFSVKLKCEILAIMDFHAHCMKTEVIGLLGGHYCKITKTLHVQAIEPCPSICDDSIRCEIDPVSQANALEKLEAKHYQVVGWYHSHPTFSPQPSKRDIETQKEYQAIFERCTNTPGGNGRPYVGFIFSPYMKPNEGLIKTQLKSDSSFKLFTPNNSCTNGKKFFASDKLYNYADYDLLQYRYFTPELNSVLASSYKCFWVSSNGSSNNGKMNHSIPYEIRLEISRDECLIPSITKNISPMCEWIAKDYSRSIVNLSKPFTRIGSIIVSNLEKIIASLSYHLQCRNYLCADYECERIRQECISILVEEFSRIK</sequence>
<organism evidence="5 6">
    <name type="scientific">Blomia tropicalis</name>
    <name type="common">Mite</name>
    <dbReference type="NCBI Taxonomy" id="40697"/>
    <lineage>
        <taxon>Eukaryota</taxon>
        <taxon>Metazoa</taxon>
        <taxon>Ecdysozoa</taxon>
        <taxon>Arthropoda</taxon>
        <taxon>Chelicerata</taxon>
        <taxon>Arachnida</taxon>
        <taxon>Acari</taxon>
        <taxon>Acariformes</taxon>
        <taxon>Sarcoptiformes</taxon>
        <taxon>Astigmata</taxon>
        <taxon>Glycyphagoidea</taxon>
        <taxon>Echimyopodidae</taxon>
        <taxon>Blomia</taxon>
    </lineage>
</organism>
<dbReference type="GO" id="GO:0007165">
    <property type="term" value="P:signal transduction"/>
    <property type="evidence" value="ECO:0007669"/>
    <property type="project" value="InterPro"/>
</dbReference>
<dbReference type="PROSITE" id="PS50249">
    <property type="entry name" value="MPN"/>
    <property type="match status" value="1"/>
</dbReference>
<feature type="compositionally biased region" description="Low complexity" evidence="2">
    <location>
        <begin position="588"/>
        <end position="601"/>
    </location>
</feature>
<dbReference type="Pfam" id="PF01398">
    <property type="entry name" value="JAB"/>
    <property type="match status" value="1"/>
</dbReference>
<dbReference type="PANTHER" id="PTHR14963:SF7">
    <property type="entry name" value="RHO GTPASE-ACTIVATING PROTEIN 19"/>
    <property type="match status" value="1"/>
</dbReference>
<dbReference type="PANTHER" id="PTHR14963">
    <property type="entry name" value="RHO GTPASE ACTIVATING PROTEIN 18,19-RELATED"/>
    <property type="match status" value="1"/>
</dbReference>
<dbReference type="GO" id="GO:0051056">
    <property type="term" value="P:regulation of small GTPase mediated signal transduction"/>
    <property type="evidence" value="ECO:0007669"/>
    <property type="project" value="TreeGrafter"/>
</dbReference>
<dbReference type="Gene3D" id="1.10.555.10">
    <property type="entry name" value="Rho GTPase activation protein"/>
    <property type="match status" value="1"/>
</dbReference>
<keyword evidence="6" id="KW-1185">Reference proteome</keyword>
<gene>
    <name evidence="5" type="ORF">RDWZM_002989</name>
</gene>
<dbReference type="SMART" id="SM00232">
    <property type="entry name" value="JAB_MPN"/>
    <property type="match status" value="1"/>
</dbReference>
<evidence type="ECO:0000259" key="4">
    <source>
        <dbReference type="PROSITE" id="PS50249"/>
    </source>
</evidence>
<dbReference type="SMART" id="SM00324">
    <property type="entry name" value="RhoGAP"/>
    <property type="match status" value="1"/>
</dbReference>
<dbReference type="PROSITE" id="PS50238">
    <property type="entry name" value="RHOGAP"/>
    <property type="match status" value="1"/>
</dbReference>
<dbReference type="Pfam" id="PF00620">
    <property type="entry name" value="RhoGAP"/>
    <property type="match status" value="1"/>
</dbReference>
<evidence type="ECO:0000313" key="5">
    <source>
        <dbReference type="EMBL" id="KAJ6224444.1"/>
    </source>
</evidence>
<feature type="compositionally biased region" description="Basic residues" evidence="2">
    <location>
        <begin position="784"/>
        <end position="800"/>
    </location>
</feature>
<dbReference type="SUPFAM" id="SSF48350">
    <property type="entry name" value="GTPase activation domain, GAP"/>
    <property type="match status" value="1"/>
</dbReference>
<dbReference type="InterPro" id="IPR000555">
    <property type="entry name" value="JAMM/MPN+_dom"/>
</dbReference>
<comment type="caution">
    <text evidence="5">The sequence shown here is derived from an EMBL/GenBank/DDBJ whole genome shotgun (WGS) entry which is preliminary data.</text>
</comment>
<evidence type="ECO:0000256" key="1">
    <source>
        <dbReference type="ARBA" id="ARBA00022468"/>
    </source>
</evidence>
<dbReference type="GO" id="GO:0008237">
    <property type="term" value="F:metallopeptidase activity"/>
    <property type="evidence" value="ECO:0007669"/>
    <property type="project" value="InterPro"/>
</dbReference>
<feature type="compositionally biased region" description="Basic and acidic residues" evidence="2">
    <location>
        <begin position="416"/>
        <end position="432"/>
    </location>
</feature>
<dbReference type="EMBL" id="JAPWDV010000001">
    <property type="protein sequence ID" value="KAJ6224444.1"/>
    <property type="molecule type" value="Genomic_DNA"/>
</dbReference>
<dbReference type="InterPro" id="IPR000198">
    <property type="entry name" value="RhoGAP_dom"/>
</dbReference>
<feature type="region of interest" description="Disordered" evidence="2">
    <location>
        <begin position="768"/>
        <end position="811"/>
    </location>
</feature>
<dbReference type="AlphaFoldDB" id="A0A9Q0MET2"/>
<reference evidence="5" key="1">
    <citation type="submission" date="2022-12" db="EMBL/GenBank/DDBJ databases">
        <title>Genome assemblies of Blomia tropicalis.</title>
        <authorList>
            <person name="Cui Y."/>
        </authorList>
    </citation>
    <scope>NUCLEOTIDE SEQUENCE</scope>
    <source>
        <tissue evidence="5">Adult mites</tissue>
    </source>
</reference>
<feature type="compositionally biased region" description="Pro residues" evidence="2">
    <location>
        <begin position="434"/>
        <end position="443"/>
    </location>
</feature>
<dbReference type="SUPFAM" id="SSF102712">
    <property type="entry name" value="JAB1/MPN domain"/>
    <property type="match status" value="1"/>
</dbReference>
<feature type="region of interest" description="Disordered" evidence="2">
    <location>
        <begin position="410"/>
        <end position="449"/>
    </location>
</feature>
<feature type="domain" description="MPN" evidence="4">
    <location>
        <begin position="874"/>
        <end position="1001"/>
    </location>
</feature>
<evidence type="ECO:0000313" key="6">
    <source>
        <dbReference type="Proteomes" id="UP001142055"/>
    </source>
</evidence>
<dbReference type="InterPro" id="IPR037518">
    <property type="entry name" value="MPN"/>
</dbReference>
<evidence type="ECO:0000256" key="2">
    <source>
        <dbReference type="SAM" id="MobiDB-lite"/>
    </source>
</evidence>
<protein>
    <submittedName>
        <fullName evidence="5">Uncharacterized protein</fullName>
    </submittedName>
</protein>
<evidence type="ECO:0000259" key="3">
    <source>
        <dbReference type="PROSITE" id="PS50238"/>
    </source>
</evidence>